<proteinExistence type="predicted"/>
<organism evidence="1">
    <name type="scientific">Anguilla anguilla</name>
    <name type="common">European freshwater eel</name>
    <name type="synonym">Muraena anguilla</name>
    <dbReference type="NCBI Taxonomy" id="7936"/>
    <lineage>
        <taxon>Eukaryota</taxon>
        <taxon>Metazoa</taxon>
        <taxon>Chordata</taxon>
        <taxon>Craniata</taxon>
        <taxon>Vertebrata</taxon>
        <taxon>Euteleostomi</taxon>
        <taxon>Actinopterygii</taxon>
        <taxon>Neopterygii</taxon>
        <taxon>Teleostei</taxon>
        <taxon>Anguilliformes</taxon>
        <taxon>Anguillidae</taxon>
        <taxon>Anguilla</taxon>
    </lineage>
</organism>
<evidence type="ECO:0000313" key="1">
    <source>
        <dbReference type="EMBL" id="JAH03276.1"/>
    </source>
</evidence>
<reference evidence="1" key="2">
    <citation type="journal article" date="2015" name="Fish Shellfish Immunol.">
        <title>Early steps in the European eel (Anguilla anguilla)-Vibrio vulnificus interaction in the gills: Role of the RtxA13 toxin.</title>
        <authorList>
            <person name="Callol A."/>
            <person name="Pajuelo D."/>
            <person name="Ebbesson L."/>
            <person name="Teles M."/>
            <person name="MacKenzie S."/>
            <person name="Amaro C."/>
        </authorList>
    </citation>
    <scope>NUCLEOTIDE SEQUENCE</scope>
</reference>
<reference evidence="1" key="1">
    <citation type="submission" date="2014-11" db="EMBL/GenBank/DDBJ databases">
        <authorList>
            <person name="Amaro Gonzalez C."/>
        </authorList>
    </citation>
    <scope>NUCLEOTIDE SEQUENCE</scope>
</reference>
<accession>A0A0E9PF94</accession>
<sequence>MDGTSGGSIGCLRMRCWKLGKRVQL</sequence>
<dbReference type="EMBL" id="GBXM01105301">
    <property type="protein sequence ID" value="JAH03276.1"/>
    <property type="molecule type" value="Transcribed_RNA"/>
</dbReference>
<protein>
    <submittedName>
        <fullName evidence="1">Uncharacterized protein</fullName>
    </submittedName>
</protein>
<dbReference type="AlphaFoldDB" id="A0A0E9PF94"/>
<name>A0A0E9PF94_ANGAN</name>